<evidence type="ECO:0000259" key="6">
    <source>
        <dbReference type="Pfam" id="PF11365"/>
    </source>
</evidence>
<sequence>MRKKMVHVGRERDRLERDLENYKSVYGDLRDAKGVGSGPSDPAAPPGAREAELRLRLGFLEEEASILGRKVVQLEVENRGLHAELDEGRSGQVPSGTSHAISVAGEPTGEGSSELRRQLQFVEEEAEVLRRAVSEAEEQNQQLVNELNRCSCMKDNNSSQVESGSRFSAGSVLEELRMGEANFSKHIIKASRLECKSGTTLSNAQNQELNVELDVDGEQAGDSDGNKTPSPQPPQRKREGPIGGESVGQQGCWEGSRTLDKIARDQNPTSLELKALRDELHRKGDVRGDAEGLGRTIDRLVADTDVLLVGGQGGFPQAEALERVKTNLKEFRLELRVFLERLRGEEGMPEGDKGSVTTSQGQSDSGLSPLSWKDTASFLTTETSTSGEPTSTQVHFFPQIYLRQYLAGHL</sequence>
<dbReference type="InterPro" id="IPR049885">
    <property type="entry name" value="MTCL1-3"/>
</dbReference>
<evidence type="ECO:0000256" key="2">
    <source>
        <dbReference type="ARBA" id="ARBA00022553"/>
    </source>
</evidence>
<evidence type="ECO:0000256" key="3">
    <source>
        <dbReference type="ARBA" id="ARBA00023054"/>
    </source>
</evidence>
<feature type="region of interest" description="Disordered" evidence="5">
    <location>
        <begin position="217"/>
        <end position="251"/>
    </location>
</feature>
<proteinExistence type="predicted"/>
<evidence type="ECO:0000313" key="8">
    <source>
        <dbReference type="Proteomes" id="UP000694388"/>
    </source>
</evidence>
<feature type="region of interest" description="Disordered" evidence="5">
    <location>
        <begin position="346"/>
        <end position="371"/>
    </location>
</feature>
<evidence type="ECO:0000256" key="4">
    <source>
        <dbReference type="ARBA" id="ARBA00023136"/>
    </source>
</evidence>
<feature type="region of interest" description="Disordered" evidence="5">
    <location>
        <begin position="83"/>
        <end position="115"/>
    </location>
</feature>
<keyword evidence="4" id="KW-0472">Membrane</keyword>
<feature type="domain" description="SOGA coiled-coil" evidence="6">
    <location>
        <begin position="112"/>
        <end position="178"/>
    </location>
</feature>
<dbReference type="Pfam" id="PF11365">
    <property type="entry name" value="SOGA"/>
    <property type="match status" value="2"/>
</dbReference>
<accession>A0A8C4R207</accession>
<dbReference type="GO" id="GO:0010506">
    <property type="term" value="P:regulation of autophagy"/>
    <property type="evidence" value="ECO:0007669"/>
    <property type="project" value="InterPro"/>
</dbReference>
<dbReference type="OMA" id="KKMFQPI"/>
<organism evidence="7 8">
    <name type="scientific">Eptatretus burgeri</name>
    <name type="common">Inshore hagfish</name>
    <dbReference type="NCBI Taxonomy" id="7764"/>
    <lineage>
        <taxon>Eukaryota</taxon>
        <taxon>Metazoa</taxon>
        <taxon>Chordata</taxon>
        <taxon>Craniata</taxon>
        <taxon>Vertebrata</taxon>
        <taxon>Cyclostomata</taxon>
        <taxon>Myxini</taxon>
        <taxon>Myxiniformes</taxon>
        <taxon>Myxinidae</taxon>
        <taxon>Eptatretinae</taxon>
        <taxon>Eptatretus</taxon>
    </lineage>
</organism>
<dbReference type="GO" id="GO:0005615">
    <property type="term" value="C:extracellular space"/>
    <property type="evidence" value="ECO:0007669"/>
    <property type="project" value="InterPro"/>
</dbReference>
<dbReference type="AlphaFoldDB" id="A0A8C4R207"/>
<name>A0A8C4R207_EPTBU</name>
<evidence type="ECO:0000256" key="1">
    <source>
        <dbReference type="ARBA" id="ARBA00004370"/>
    </source>
</evidence>
<dbReference type="Proteomes" id="UP000694388">
    <property type="component" value="Unplaced"/>
</dbReference>
<protein>
    <recommendedName>
        <fullName evidence="6">SOGA coiled-coil domain-containing protein</fullName>
    </recommendedName>
</protein>
<dbReference type="PANTHER" id="PTHR15742:SF5">
    <property type="entry name" value="GIRDIN"/>
    <property type="match status" value="1"/>
</dbReference>
<reference evidence="7" key="1">
    <citation type="submission" date="2025-08" db="UniProtKB">
        <authorList>
            <consortium name="Ensembl"/>
        </authorList>
    </citation>
    <scope>IDENTIFICATION</scope>
</reference>
<dbReference type="InterPro" id="IPR027881">
    <property type="entry name" value="SOGA_CC"/>
</dbReference>
<dbReference type="GeneTree" id="ENSGT00950000182982"/>
<keyword evidence="2" id="KW-0597">Phosphoprotein</keyword>
<feature type="compositionally biased region" description="Polar residues" evidence="5">
    <location>
        <begin position="355"/>
        <end position="368"/>
    </location>
</feature>
<evidence type="ECO:0000313" key="7">
    <source>
        <dbReference type="Ensembl" id="ENSEBUP00000023719.1"/>
    </source>
</evidence>
<comment type="subcellular location">
    <subcellularLocation>
        <location evidence="1">Membrane</location>
    </subcellularLocation>
</comment>
<keyword evidence="3" id="KW-0175">Coiled coil</keyword>
<dbReference type="Ensembl" id="ENSEBUT00000024295.1">
    <property type="protein sequence ID" value="ENSEBUP00000023719.1"/>
    <property type="gene ID" value="ENSEBUG00000014617.1"/>
</dbReference>
<reference evidence="7" key="2">
    <citation type="submission" date="2025-09" db="UniProtKB">
        <authorList>
            <consortium name="Ensembl"/>
        </authorList>
    </citation>
    <scope>IDENTIFICATION</scope>
</reference>
<dbReference type="PANTHER" id="PTHR15742">
    <property type="entry name" value="GIRDIN"/>
    <property type="match status" value="1"/>
</dbReference>
<keyword evidence="8" id="KW-1185">Reference proteome</keyword>
<evidence type="ECO:0000256" key="5">
    <source>
        <dbReference type="SAM" id="MobiDB-lite"/>
    </source>
</evidence>
<dbReference type="GO" id="GO:0016020">
    <property type="term" value="C:membrane"/>
    <property type="evidence" value="ECO:0007669"/>
    <property type="project" value="UniProtKB-SubCell"/>
</dbReference>
<feature type="domain" description="SOGA coiled-coil" evidence="6">
    <location>
        <begin position="1"/>
        <end position="81"/>
    </location>
</feature>
<feature type="region of interest" description="Disordered" evidence="5">
    <location>
        <begin position="28"/>
        <end position="49"/>
    </location>
</feature>